<dbReference type="Proteomes" id="UP001626536">
    <property type="component" value="Chromosome"/>
</dbReference>
<evidence type="ECO:0000256" key="2">
    <source>
        <dbReference type="ARBA" id="ARBA00022777"/>
    </source>
</evidence>
<accession>A0ABZ0HRN1</accession>
<dbReference type="InterPro" id="IPR003836">
    <property type="entry name" value="Glucokinase"/>
</dbReference>
<keyword evidence="2" id="KW-0418">Kinase</keyword>
<dbReference type="RefSeq" id="WP_407338656.1">
    <property type="nucleotide sequence ID" value="NZ_CP136862.1"/>
</dbReference>
<dbReference type="InterPro" id="IPR043129">
    <property type="entry name" value="ATPase_NBD"/>
</dbReference>
<protein>
    <submittedName>
        <fullName evidence="4">Glucokinase</fullName>
    </submittedName>
</protein>
<organism evidence="4 5">
    <name type="scientific">Methylocapsa polymorpha</name>
    <dbReference type="NCBI Taxonomy" id="3080828"/>
    <lineage>
        <taxon>Bacteria</taxon>
        <taxon>Pseudomonadati</taxon>
        <taxon>Pseudomonadota</taxon>
        <taxon>Alphaproteobacteria</taxon>
        <taxon>Hyphomicrobiales</taxon>
        <taxon>Beijerinckiaceae</taxon>
        <taxon>Methylocapsa</taxon>
    </lineage>
</organism>
<reference evidence="4 5" key="1">
    <citation type="submission" date="2023-10" db="EMBL/GenBank/DDBJ databases">
        <title>Novel methanotroph of the genus Methylocapsa from a subarctic wetland.</title>
        <authorList>
            <person name="Belova S.E."/>
            <person name="Oshkin I.Y."/>
            <person name="Miroshnikov K."/>
            <person name="Dedysh S.N."/>
        </authorList>
    </citation>
    <scope>NUCLEOTIDE SEQUENCE [LARGE SCALE GENOMIC DNA]</scope>
    <source>
        <strain evidence="4 5">RX1</strain>
    </source>
</reference>
<dbReference type="Gene3D" id="3.40.367.20">
    <property type="match status" value="1"/>
</dbReference>
<dbReference type="Gene3D" id="3.30.420.40">
    <property type="match status" value="1"/>
</dbReference>
<proteinExistence type="inferred from homology"/>
<dbReference type="EMBL" id="CP136862">
    <property type="protein sequence ID" value="WOJ89213.1"/>
    <property type="molecule type" value="Genomic_DNA"/>
</dbReference>
<dbReference type="PANTHER" id="PTHR47690">
    <property type="entry name" value="GLUCOKINASE"/>
    <property type="match status" value="1"/>
</dbReference>
<keyword evidence="5" id="KW-1185">Reference proteome</keyword>
<dbReference type="InterPro" id="IPR050201">
    <property type="entry name" value="Bacterial_glucokinase"/>
</dbReference>
<evidence type="ECO:0000313" key="4">
    <source>
        <dbReference type="EMBL" id="WOJ89213.1"/>
    </source>
</evidence>
<sequence>MNFPFPVLLCDIGGTNARFALARSPAAPLEYGPHLKTGDYPSFEAAVANALPRLDVKPRSLIACAAGPVNGRSVRLTNAAWSIDGVNVAEAAGLGQGLLLNDFEAQALALPALQPAWTKPIGGPFDTKPGAQLILGLGTGLGAAALLEIEGRHFALASEAGHMDFGPVGAEQAAIWRHLDASEHGRISVETVLSGAGLARLHRARCAAAGRIAPDFDEVALIENAHTQPNGEEAKTLRLAWTLVARFTGDLTLALLAKGGVTFSGGVLPRLADFLDPHEFRAHFEDKAPFGDMMRGIGARLIIAEDVVLPGMAAIAAAPQAYAIDYARRAWR</sequence>
<dbReference type="PANTHER" id="PTHR47690:SF1">
    <property type="entry name" value="GLUCOKINASE"/>
    <property type="match status" value="1"/>
</dbReference>
<name>A0ABZ0HRN1_9HYPH</name>
<evidence type="ECO:0000256" key="1">
    <source>
        <dbReference type="ARBA" id="ARBA00022679"/>
    </source>
</evidence>
<dbReference type="SUPFAM" id="SSF53067">
    <property type="entry name" value="Actin-like ATPase domain"/>
    <property type="match status" value="1"/>
</dbReference>
<evidence type="ECO:0000313" key="5">
    <source>
        <dbReference type="Proteomes" id="UP001626536"/>
    </source>
</evidence>
<evidence type="ECO:0000256" key="3">
    <source>
        <dbReference type="RuleBase" id="RU004046"/>
    </source>
</evidence>
<gene>
    <name evidence="4" type="ORF">RZS28_15605</name>
</gene>
<keyword evidence="1" id="KW-0808">Transferase</keyword>
<dbReference type="Pfam" id="PF02685">
    <property type="entry name" value="Glucokinase"/>
    <property type="match status" value="1"/>
</dbReference>
<comment type="similarity">
    <text evidence="3">Belongs to the bacterial glucokinase family.</text>
</comment>
<dbReference type="CDD" id="cd24008">
    <property type="entry name" value="ASKHA_NBD_GLK"/>
    <property type="match status" value="1"/>
</dbReference>